<dbReference type="GO" id="GO:0046872">
    <property type="term" value="F:metal ion binding"/>
    <property type="evidence" value="ECO:0007669"/>
    <property type="project" value="UniProtKB-KW"/>
</dbReference>
<sequence length="150" mass="16763">MSSSTQQKTTLETSCHCGAMTISAPQLPPYLNECQCSICRRYGAQWAYYQVQDIQINGQPAIISGPDLKDTTTSGYMWVDKSSSFDCCKACGCVMYWFPVDAKEGEAKMGINARVVTDPFSLRFVEKRITYQDAIIVKEGVYDENGPVRK</sequence>
<organism evidence="5 6">
    <name type="scientific">Septoria linicola</name>
    <dbReference type="NCBI Taxonomy" id="215465"/>
    <lineage>
        <taxon>Eukaryota</taxon>
        <taxon>Fungi</taxon>
        <taxon>Dikarya</taxon>
        <taxon>Ascomycota</taxon>
        <taxon>Pezizomycotina</taxon>
        <taxon>Dothideomycetes</taxon>
        <taxon>Dothideomycetidae</taxon>
        <taxon>Mycosphaerellales</taxon>
        <taxon>Mycosphaerellaceae</taxon>
        <taxon>Septoria</taxon>
    </lineage>
</organism>
<gene>
    <name evidence="5" type="ORF">Slin15195_G117960</name>
</gene>
<evidence type="ECO:0000313" key="6">
    <source>
        <dbReference type="Proteomes" id="UP001056384"/>
    </source>
</evidence>
<comment type="similarity">
    <text evidence="1">Belongs to the Gfa family.</text>
</comment>
<dbReference type="GO" id="GO:0016846">
    <property type="term" value="F:carbon-sulfur lyase activity"/>
    <property type="evidence" value="ECO:0007669"/>
    <property type="project" value="InterPro"/>
</dbReference>
<feature type="domain" description="CENP-V/GFA" evidence="4">
    <location>
        <begin position="11"/>
        <end position="133"/>
    </location>
</feature>
<evidence type="ECO:0000313" key="5">
    <source>
        <dbReference type="EMBL" id="USW58477.1"/>
    </source>
</evidence>
<reference evidence="5" key="1">
    <citation type="submission" date="2022-06" db="EMBL/GenBank/DDBJ databases">
        <title>Complete genome sequences of two strains of the flax pathogen Septoria linicola.</title>
        <authorList>
            <person name="Lapalu N."/>
            <person name="Simon A."/>
            <person name="Demenou B."/>
            <person name="Paumier D."/>
            <person name="Guillot M.-P."/>
            <person name="Gout L."/>
            <person name="Valade R."/>
        </authorList>
    </citation>
    <scope>NUCLEOTIDE SEQUENCE</scope>
    <source>
        <strain evidence="5">SE15195</strain>
    </source>
</reference>
<keyword evidence="6" id="KW-1185">Reference proteome</keyword>
<name>A0A9Q9AYS0_9PEZI</name>
<evidence type="ECO:0000256" key="2">
    <source>
        <dbReference type="ARBA" id="ARBA00022723"/>
    </source>
</evidence>
<dbReference type="EMBL" id="CP099428">
    <property type="protein sequence ID" value="USW58477.1"/>
    <property type="molecule type" value="Genomic_DNA"/>
</dbReference>
<accession>A0A9Q9AYS0</accession>
<evidence type="ECO:0000256" key="1">
    <source>
        <dbReference type="ARBA" id="ARBA00005495"/>
    </source>
</evidence>
<dbReference type="InterPro" id="IPR011057">
    <property type="entry name" value="Mss4-like_sf"/>
</dbReference>
<evidence type="ECO:0000256" key="3">
    <source>
        <dbReference type="ARBA" id="ARBA00022833"/>
    </source>
</evidence>
<dbReference type="PROSITE" id="PS51891">
    <property type="entry name" value="CENP_V_GFA"/>
    <property type="match status" value="1"/>
</dbReference>
<keyword evidence="2" id="KW-0479">Metal-binding</keyword>
<dbReference type="Proteomes" id="UP001056384">
    <property type="component" value="Chromosome 11"/>
</dbReference>
<dbReference type="AlphaFoldDB" id="A0A9Q9AYS0"/>
<dbReference type="Gene3D" id="2.170.150.70">
    <property type="match status" value="1"/>
</dbReference>
<dbReference type="Pfam" id="PF04828">
    <property type="entry name" value="GFA"/>
    <property type="match status" value="1"/>
</dbReference>
<proteinExistence type="inferred from homology"/>
<keyword evidence="3" id="KW-0862">Zinc</keyword>
<dbReference type="SUPFAM" id="SSF51316">
    <property type="entry name" value="Mss4-like"/>
    <property type="match status" value="1"/>
</dbReference>
<dbReference type="InterPro" id="IPR006913">
    <property type="entry name" value="CENP-V/GFA"/>
</dbReference>
<protein>
    <submittedName>
        <fullName evidence="5">CENP-V/GFA domain, Mss4-like superfamily protein</fullName>
    </submittedName>
</protein>
<evidence type="ECO:0000259" key="4">
    <source>
        <dbReference type="PROSITE" id="PS51891"/>
    </source>
</evidence>